<dbReference type="SUPFAM" id="SSF47384">
    <property type="entry name" value="Homodimeric domain of signal transducing histidine kinase"/>
    <property type="match status" value="1"/>
</dbReference>
<dbReference type="SMART" id="SM00388">
    <property type="entry name" value="HisKA"/>
    <property type="match status" value="1"/>
</dbReference>
<dbReference type="InterPro" id="IPR000700">
    <property type="entry name" value="PAS-assoc_C"/>
</dbReference>
<keyword evidence="5 9" id="KW-0418">Kinase</keyword>
<keyword evidence="4" id="KW-0808">Transferase</keyword>
<dbReference type="EC" id="2.7.13.3" evidence="2"/>
<evidence type="ECO:0000313" key="9">
    <source>
        <dbReference type="EMBL" id="WDE03836.1"/>
    </source>
</evidence>
<dbReference type="InterPro" id="IPR005467">
    <property type="entry name" value="His_kinase_dom"/>
</dbReference>
<dbReference type="InterPro" id="IPR035965">
    <property type="entry name" value="PAS-like_dom_sf"/>
</dbReference>
<keyword evidence="3" id="KW-0597">Phosphoprotein</keyword>
<dbReference type="SUPFAM" id="SSF55874">
    <property type="entry name" value="ATPase domain of HSP90 chaperone/DNA topoisomerase II/histidine kinase"/>
    <property type="match status" value="1"/>
</dbReference>
<reference evidence="9 10" key="1">
    <citation type="journal article" date="2015" name="Genome Announc.">
        <title>Draft Genome Sequences of Marine Isolates of Thalassomonas viridans and Thalassomonas actiniarum.</title>
        <authorList>
            <person name="Olonade I."/>
            <person name="van Zyl L.J."/>
            <person name="Trindade M."/>
        </authorList>
    </citation>
    <scope>NUCLEOTIDE SEQUENCE [LARGE SCALE GENOMIC DNA]</scope>
    <source>
        <strain evidence="9 10">XOM25</strain>
    </source>
</reference>
<dbReference type="CDD" id="cd00082">
    <property type="entry name" value="HisKA"/>
    <property type="match status" value="1"/>
</dbReference>
<dbReference type="SUPFAM" id="SSF55785">
    <property type="entry name" value="PYP-like sensor domain (PAS domain)"/>
    <property type="match status" value="2"/>
</dbReference>
<feature type="domain" description="PAC" evidence="8">
    <location>
        <begin position="101"/>
        <end position="151"/>
    </location>
</feature>
<dbReference type="PROSITE" id="PS50109">
    <property type="entry name" value="HIS_KIN"/>
    <property type="match status" value="1"/>
</dbReference>
<dbReference type="RefSeq" id="WP_053046842.1">
    <property type="nucleotide sequence ID" value="NZ_CP059733.1"/>
</dbReference>
<dbReference type="Pfam" id="PF02518">
    <property type="entry name" value="HATPase_c"/>
    <property type="match status" value="1"/>
</dbReference>
<dbReference type="CDD" id="cd00075">
    <property type="entry name" value="HATPase"/>
    <property type="match status" value="1"/>
</dbReference>
<dbReference type="SMART" id="SM00387">
    <property type="entry name" value="HATPase_c"/>
    <property type="match status" value="1"/>
</dbReference>
<feature type="domain" description="PAS" evidence="7">
    <location>
        <begin position="24"/>
        <end position="77"/>
    </location>
</feature>
<dbReference type="GO" id="GO:0000155">
    <property type="term" value="F:phosphorelay sensor kinase activity"/>
    <property type="evidence" value="ECO:0007669"/>
    <property type="project" value="InterPro"/>
</dbReference>
<evidence type="ECO:0000256" key="5">
    <source>
        <dbReference type="ARBA" id="ARBA00022777"/>
    </source>
</evidence>
<proteinExistence type="predicted"/>
<dbReference type="PANTHER" id="PTHR43304">
    <property type="entry name" value="PHYTOCHROME-LIKE PROTEIN CPH1"/>
    <property type="match status" value="1"/>
</dbReference>
<accession>A0AAE9YZ29</accession>
<dbReference type="EMBL" id="CP059733">
    <property type="protein sequence ID" value="WDE03836.1"/>
    <property type="molecule type" value="Genomic_DNA"/>
</dbReference>
<dbReference type="AlphaFoldDB" id="A0AAE9YZ29"/>
<dbReference type="KEGG" id="tvd:SG34_021020"/>
<dbReference type="Pfam" id="PF00512">
    <property type="entry name" value="HisKA"/>
    <property type="match status" value="1"/>
</dbReference>
<sequence>MSDLQLPPSSPDTALNRQDVLPTTPDVLHYLVEAVPAGALLIDENGLIQFSNKELQNTLQYSADELYNQGLEMLLPERFRHGHSALMSTFFASPVKRSMGNGRALYALRKDGAEIPIEVGLNPLTTEQGKLVLATVVDITAQVQANQMFRQIVDSAPYGLMLINSQGIIELANPLICSTFGYSEQDLLSASMDILLPERYRKHHDQLRAKYAQAPSMRVMGPGRDLTGLHKDGTEFPVEVGLSPFIWNGQDMVLVALSDITPRKKMELDLRQINTDLEEFTYVASHDLRSPLRGISDLLEWVREDLGEDPAPSLLNNMERMTVRVHRMEKLIDNLLKYARAGRSQNETSLINLDELLDNILELHPLPNGFTLERRLELSAIHAAKVPLETALRNLITNAIQHHDQEQGRILISCCSENSLCHLSVTDDGPGIAEQAHERIFKLFQTLSRCDKRGTGIGLAVTRRLVETHGGKIAVEANQHQRGSTFHLWWPRFVRRDLNDNIPP</sequence>
<evidence type="ECO:0000259" key="6">
    <source>
        <dbReference type="PROSITE" id="PS50109"/>
    </source>
</evidence>
<dbReference type="NCBIfam" id="TIGR00229">
    <property type="entry name" value="sensory_box"/>
    <property type="match status" value="2"/>
</dbReference>
<dbReference type="SMART" id="SM00091">
    <property type="entry name" value="PAS"/>
    <property type="match status" value="2"/>
</dbReference>
<evidence type="ECO:0000256" key="1">
    <source>
        <dbReference type="ARBA" id="ARBA00000085"/>
    </source>
</evidence>
<dbReference type="Pfam" id="PF00989">
    <property type="entry name" value="PAS"/>
    <property type="match status" value="1"/>
</dbReference>
<feature type="domain" description="Histidine kinase" evidence="6">
    <location>
        <begin position="283"/>
        <end position="494"/>
    </location>
</feature>
<evidence type="ECO:0000259" key="8">
    <source>
        <dbReference type="PROSITE" id="PS50113"/>
    </source>
</evidence>
<dbReference type="Gene3D" id="3.30.565.10">
    <property type="entry name" value="Histidine kinase-like ATPase, C-terminal domain"/>
    <property type="match status" value="1"/>
</dbReference>
<dbReference type="InterPro" id="IPR036097">
    <property type="entry name" value="HisK_dim/P_sf"/>
</dbReference>
<name>A0AAE9YZ29_9GAMM</name>
<organism evidence="9 10">
    <name type="scientific">Thalassomonas viridans</name>
    <dbReference type="NCBI Taxonomy" id="137584"/>
    <lineage>
        <taxon>Bacteria</taxon>
        <taxon>Pseudomonadati</taxon>
        <taxon>Pseudomonadota</taxon>
        <taxon>Gammaproteobacteria</taxon>
        <taxon>Alteromonadales</taxon>
        <taxon>Colwelliaceae</taxon>
        <taxon>Thalassomonas</taxon>
    </lineage>
</organism>
<dbReference type="InterPro" id="IPR001610">
    <property type="entry name" value="PAC"/>
</dbReference>
<gene>
    <name evidence="9" type="ORF">SG34_021020</name>
</gene>
<evidence type="ECO:0000256" key="2">
    <source>
        <dbReference type="ARBA" id="ARBA00012438"/>
    </source>
</evidence>
<dbReference type="Gene3D" id="3.30.450.20">
    <property type="entry name" value="PAS domain"/>
    <property type="match status" value="2"/>
</dbReference>
<protein>
    <recommendedName>
        <fullName evidence="2">histidine kinase</fullName>
        <ecNumber evidence="2">2.7.13.3</ecNumber>
    </recommendedName>
</protein>
<reference evidence="9 10" key="2">
    <citation type="journal article" date="2022" name="Mar. Drugs">
        <title>Bioassay-Guided Fractionation Leads to the Detection of Cholic Acid Generated by the Rare Thalassomonas sp.</title>
        <authorList>
            <person name="Pheiffer F."/>
            <person name="Schneider Y.K."/>
            <person name="Hansen E.H."/>
            <person name="Andersen J.H."/>
            <person name="Isaksson J."/>
            <person name="Busche T."/>
            <person name="R C."/>
            <person name="Kalinowski J."/>
            <person name="Zyl L.V."/>
            <person name="Trindade M."/>
        </authorList>
    </citation>
    <scope>NUCLEOTIDE SEQUENCE [LARGE SCALE GENOMIC DNA]</scope>
    <source>
        <strain evidence="9 10">XOM25</strain>
    </source>
</reference>
<dbReference type="CDD" id="cd00130">
    <property type="entry name" value="PAS"/>
    <property type="match status" value="2"/>
</dbReference>
<evidence type="ECO:0000256" key="4">
    <source>
        <dbReference type="ARBA" id="ARBA00022679"/>
    </source>
</evidence>
<dbReference type="InterPro" id="IPR052162">
    <property type="entry name" value="Sensor_kinase/Photoreceptor"/>
</dbReference>
<dbReference type="Pfam" id="PF13426">
    <property type="entry name" value="PAS_9"/>
    <property type="match status" value="1"/>
</dbReference>
<evidence type="ECO:0000313" key="10">
    <source>
        <dbReference type="Proteomes" id="UP000032352"/>
    </source>
</evidence>
<dbReference type="PROSITE" id="PS50113">
    <property type="entry name" value="PAC"/>
    <property type="match status" value="1"/>
</dbReference>
<evidence type="ECO:0000256" key="3">
    <source>
        <dbReference type="ARBA" id="ARBA00022553"/>
    </source>
</evidence>
<dbReference type="SMART" id="SM00086">
    <property type="entry name" value="PAC"/>
    <property type="match status" value="2"/>
</dbReference>
<feature type="domain" description="PAS" evidence="7">
    <location>
        <begin position="145"/>
        <end position="214"/>
    </location>
</feature>
<dbReference type="InterPro" id="IPR003594">
    <property type="entry name" value="HATPase_dom"/>
</dbReference>
<dbReference type="GO" id="GO:0006355">
    <property type="term" value="P:regulation of DNA-templated transcription"/>
    <property type="evidence" value="ECO:0007669"/>
    <property type="project" value="InterPro"/>
</dbReference>
<dbReference type="InterPro" id="IPR004358">
    <property type="entry name" value="Sig_transdc_His_kin-like_C"/>
</dbReference>
<comment type="catalytic activity">
    <reaction evidence="1">
        <text>ATP + protein L-histidine = ADP + protein N-phospho-L-histidine.</text>
        <dbReference type="EC" id="2.7.13.3"/>
    </reaction>
</comment>
<keyword evidence="10" id="KW-1185">Reference proteome</keyword>
<dbReference type="PANTHER" id="PTHR43304:SF1">
    <property type="entry name" value="PAC DOMAIN-CONTAINING PROTEIN"/>
    <property type="match status" value="1"/>
</dbReference>
<dbReference type="PROSITE" id="PS50112">
    <property type="entry name" value="PAS"/>
    <property type="match status" value="2"/>
</dbReference>
<dbReference type="InterPro" id="IPR013767">
    <property type="entry name" value="PAS_fold"/>
</dbReference>
<dbReference type="InterPro" id="IPR000014">
    <property type="entry name" value="PAS"/>
</dbReference>
<dbReference type="Gene3D" id="1.10.287.130">
    <property type="match status" value="1"/>
</dbReference>
<dbReference type="InterPro" id="IPR003661">
    <property type="entry name" value="HisK_dim/P_dom"/>
</dbReference>
<evidence type="ECO:0000259" key="7">
    <source>
        <dbReference type="PROSITE" id="PS50112"/>
    </source>
</evidence>
<dbReference type="InterPro" id="IPR036890">
    <property type="entry name" value="HATPase_C_sf"/>
</dbReference>
<dbReference type="Proteomes" id="UP000032352">
    <property type="component" value="Chromosome"/>
</dbReference>
<dbReference type="PRINTS" id="PR00344">
    <property type="entry name" value="BCTRLSENSOR"/>
</dbReference>